<comment type="caution">
    <text evidence="5">The sequence shown here is derived from an EMBL/GenBank/DDBJ whole genome shotgun (WGS) entry which is preliminary data.</text>
</comment>
<evidence type="ECO:0000313" key="5">
    <source>
        <dbReference type="EMBL" id="KAA8491908.1"/>
    </source>
</evidence>
<feature type="domain" description="Inosine/uridine-preferring nucleoside hydrolase" evidence="4">
    <location>
        <begin position="14"/>
        <end position="351"/>
    </location>
</feature>
<sequence>MVRLRYGRAMMALVVDTDVGTDDIAALALLHLRNAHLSALCTVRGLTRPRIGAAILSKVLLRPCRLEASTRLAVPAPPLDMALQCAEGQHLFVDTWRAFHERELATRLLGTSEQEGHSNDDVGLTAGLRETGCKGNEAVLQTGMYLDSADVLEDALRSDSTTVLALGPLTSIAHALEAVLGDKANERAPAKPLCELIWCGGVLPGFGNEPPVSVTAFQSGAEWNAFADIRATQNVLVHHASKFARPITLIPLNVSALAFDVDVLASAAALTSEKGHGAKLLVNAMELCAPQVYDLMAAVYYLQPSLFQCEWVSLAVDDGGRFQVIQRFQTEDEARGNGANIRAVIDADRDGIHAWLKSVLQESVQDTPPS</sequence>
<organism evidence="5 6">
    <name type="scientific">Porphyridium purpureum</name>
    <name type="common">Red alga</name>
    <name type="synonym">Porphyridium cruentum</name>
    <dbReference type="NCBI Taxonomy" id="35688"/>
    <lineage>
        <taxon>Eukaryota</taxon>
        <taxon>Rhodophyta</taxon>
        <taxon>Bangiophyceae</taxon>
        <taxon>Porphyridiales</taxon>
        <taxon>Porphyridiaceae</taxon>
        <taxon>Porphyridium</taxon>
    </lineage>
</organism>
<dbReference type="GO" id="GO:0005829">
    <property type="term" value="C:cytosol"/>
    <property type="evidence" value="ECO:0007669"/>
    <property type="project" value="TreeGrafter"/>
</dbReference>
<dbReference type="OrthoDB" id="5783963at2759"/>
<protein>
    <recommendedName>
        <fullName evidence="4">Inosine/uridine-preferring nucleoside hydrolase domain-containing protein</fullName>
    </recommendedName>
</protein>
<evidence type="ECO:0000313" key="6">
    <source>
        <dbReference type="Proteomes" id="UP000324585"/>
    </source>
</evidence>
<dbReference type="InterPro" id="IPR001910">
    <property type="entry name" value="Inosine/uridine_hydrolase_dom"/>
</dbReference>
<gene>
    <name evidence="5" type="ORF">FVE85_8390</name>
</gene>
<dbReference type="GO" id="GO:0008477">
    <property type="term" value="F:purine nucleosidase activity"/>
    <property type="evidence" value="ECO:0007669"/>
    <property type="project" value="TreeGrafter"/>
</dbReference>
<name>A0A5J4YKU7_PORPP</name>
<dbReference type="PANTHER" id="PTHR12304">
    <property type="entry name" value="INOSINE-URIDINE PREFERRING NUCLEOSIDE HYDROLASE"/>
    <property type="match status" value="1"/>
</dbReference>
<dbReference type="InterPro" id="IPR023186">
    <property type="entry name" value="IUNH"/>
</dbReference>
<dbReference type="Proteomes" id="UP000324585">
    <property type="component" value="Unassembled WGS sequence"/>
</dbReference>
<evidence type="ECO:0000259" key="4">
    <source>
        <dbReference type="Pfam" id="PF01156"/>
    </source>
</evidence>
<evidence type="ECO:0000256" key="1">
    <source>
        <dbReference type="ARBA" id="ARBA00009176"/>
    </source>
</evidence>
<evidence type="ECO:0000256" key="3">
    <source>
        <dbReference type="ARBA" id="ARBA00023295"/>
    </source>
</evidence>
<dbReference type="Gene3D" id="3.90.245.10">
    <property type="entry name" value="Ribonucleoside hydrolase-like"/>
    <property type="match status" value="1"/>
</dbReference>
<keyword evidence="3" id="KW-0326">Glycosidase</keyword>
<proteinExistence type="inferred from homology"/>
<dbReference type="SUPFAM" id="SSF53590">
    <property type="entry name" value="Nucleoside hydrolase"/>
    <property type="match status" value="1"/>
</dbReference>
<comment type="similarity">
    <text evidence="1">Belongs to the IUNH family.</text>
</comment>
<dbReference type="GO" id="GO:0006152">
    <property type="term" value="P:purine nucleoside catabolic process"/>
    <property type="evidence" value="ECO:0007669"/>
    <property type="project" value="TreeGrafter"/>
</dbReference>
<dbReference type="PANTHER" id="PTHR12304:SF46">
    <property type="entry name" value="INOSINE-ADENOSINE-GUANOSINE-NUCLEOSIDE HYDROLASE"/>
    <property type="match status" value="1"/>
</dbReference>
<dbReference type="Pfam" id="PF01156">
    <property type="entry name" value="IU_nuc_hydro"/>
    <property type="match status" value="1"/>
</dbReference>
<keyword evidence="2" id="KW-0378">Hydrolase</keyword>
<dbReference type="InterPro" id="IPR036452">
    <property type="entry name" value="Ribo_hydro-like"/>
</dbReference>
<keyword evidence="6" id="KW-1185">Reference proteome</keyword>
<dbReference type="EMBL" id="VRMN01000011">
    <property type="protein sequence ID" value="KAA8491908.1"/>
    <property type="molecule type" value="Genomic_DNA"/>
</dbReference>
<dbReference type="AlphaFoldDB" id="A0A5J4YKU7"/>
<accession>A0A5J4YKU7</accession>
<evidence type="ECO:0000256" key="2">
    <source>
        <dbReference type="ARBA" id="ARBA00022801"/>
    </source>
</evidence>
<reference evidence="6" key="1">
    <citation type="journal article" date="2019" name="Nat. Commun.">
        <title>Expansion of phycobilisome linker gene families in mesophilic red algae.</title>
        <authorList>
            <person name="Lee J."/>
            <person name="Kim D."/>
            <person name="Bhattacharya D."/>
            <person name="Yoon H.S."/>
        </authorList>
    </citation>
    <scope>NUCLEOTIDE SEQUENCE [LARGE SCALE GENOMIC DNA]</scope>
    <source>
        <strain evidence="6">CCMP 1328</strain>
    </source>
</reference>